<dbReference type="InterPro" id="IPR002429">
    <property type="entry name" value="CcO_II-like_C"/>
</dbReference>
<evidence type="ECO:0000256" key="16">
    <source>
        <dbReference type="ARBA" id="ARBA00023136"/>
    </source>
</evidence>
<evidence type="ECO:0000256" key="15">
    <source>
        <dbReference type="ARBA" id="ARBA00023128"/>
    </source>
</evidence>
<dbReference type="PROSITE" id="PS50857">
    <property type="entry name" value="COX2_CUA"/>
    <property type="match status" value="1"/>
</dbReference>
<dbReference type="GO" id="GO:0004129">
    <property type="term" value="F:cytochrome-c oxidase activity"/>
    <property type="evidence" value="ECO:0007669"/>
    <property type="project" value="UniProtKB-EC"/>
</dbReference>
<evidence type="ECO:0000256" key="10">
    <source>
        <dbReference type="ARBA" id="ARBA00022842"/>
    </source>
</evidence>
<keyword evidence="16 18" id="KW-0472">Membrane</keyword>
<dbReference type="GO" id="GO:0005507">
    <property type="term" value="F:copper ion binding"/>
    <property type="evidence" value="ECO:0007669"/>
    <property type="project" value="InterPro"/>
</dbReference>
<keyword evidence="5 18" id="KW-0813">Transport</keyword>
<reference evidence="22" key="1">
    <citation type="journal article" date="2012" name="J. Mol. Evol.">
        <title>Quantifying the Elevation of Mitochondrial DNA Evolutionary Substitution Rates Over Nuclear Rates in the Intertidal Copepod Tigriopus californicus.</title>
        <authorList>
            <person name="Willett C.S."/>
        </authorList>
    </citation>
    <scope>NUCLEOTIDE SEQUENCE</scope>
    <source>
        <strain evidence="22">BC1</strain>
    </source>
</reference>
<organism evidence="22">
    <name type="scientific">Tigriopus californicus</name>
    <name type="common">Marine copepod</name>
    <dbReference type="NCBI Taxonomy" id="6832"/>
    <lineage>
        <taxon>Eukaryota</taxon>
        <taxon>Metazoa</taxon>
        <taxon>Ecdysozoa</taxon>
        <taxon>Arthropoda</taxon>
        <taxon>Crustacea</taxon>
        <taxon>Multicrustacea</taxon>
        <taxon>Hexanauplia</taxon>
        <taxon>Copepoda</taxon>
        <taxon>Harpacticoida</taxon>
        <taxon>Harpacticidae</taxon>
        <taxon>Tigriopus</taxon>
    </lineage>
</organism>
<evidence type="ECO:0000256" key="9">
    <source>
        <dbReference type="ARBA" id="ARBA00022792"/>
    </source>
</evidence>
<dbReference type="Gene3D" id="2.60.40.420">
    <property type="entry name" value="Cupredoxins - blue copper proteins"/>
    <property type="match status" value="1"/>
</dbReference>
<comment type="subcellular location">
    <subcellularLocation>
        <location evidence="1 18">Mitochondrion inner membrane</location>
        <topology evidence="1 18">Multi-pass membrane protein</topology>
    </subcellularLocation>
</comment>
<dbReference type="AlphaFoldDB" id="I6XPK8"/>
<name>I6XPK8_TIGCA</name>
<dbReference type="InterPro" id="IPR001505">
    <property type="entry name" value="Copper_CuA"/>
</dbReference>
<dbReference type="PRINTS" id="PR01166">
    <property type="entry name" value="CYCOXIDASEII"/>
</dbReference>
<keyword evidence="12 18" id="KW-0249">Electron transport</keyword>
<evidence type="ECO:0000256" key="19">
    <source>
        <dbReference type="SAM" id="Phobius"/>
    </source>
</evidence>
<comment type="function">
    <text evidence="18">Component of the cytochrome c oxidase, the last enzyme in the mitochondrial electron transport chain which drives oxidative phosphorylation. The respiratory chain contains 3 multisubunit complexes succinate dehydrogenase (complex II, CII), ubiquinol-cytochrome c oxidoreductase (cytochrome b-c1 complex, complex III, CIII) and cytochrome c oxidase (complex IV, CIV), that cooperate to transfer electrons derived from NADH and succinate to molecular oxygen, creating an electrochemical gradient over the inner membrane that drives transmembrane transport and the ATP synthase. Cytochrome c oxidase is the component of the respiratory chain that catalyzes the reduction of oxygen to water. Electrons originating from reduced cytochrome c in the intermembrane space (IMS) are transferred via the dinuclear copper A center (CU(A)) of subunit 2 and heme A of subunit 1 to the active site in subunit 1, a binuclear center (BNC) formed by heme A3 and copper B (CU(B)). The BNC reduces molecular oxygen to 2 water molecules using 4 electrons from cytochrome c in the IMS and 4 protons from the mitochondrial matrix.</text>
</comment>
<gene>
    <name evidence="22" type="primary">COX2</name>
</gene>
<protein>
    <recommendedName>
        <fullName evidence="4 18">Cytochrome c oxidase subunit 2</fullName>
    </recommendedName>
</protein>
<geneLocation type="mitochondrion" evidence="22"/>
<dbReference type="EMBL" id="JQ966375">
    <property type="protein sequence ID" value="AFN54199.1"/>
    <property type="molecule type" value="Genomic_DNA"/>
</dbReference>
<evidence type="ECO:0000256" key="13">
    <source>
        <dbReference type="ARBA" id="ARBA00022989"/>
    </source>
</evidence>
<evidence type="ECO:0000259" key="21">
    <source>
        <dbReference type="PROSITE" id="PS50999"/>
    </source>
</evidence>
<dbReference type="Pfam" id="PF02790">
    <property type="entry name" value="COX2_TM"/>
    <property type="match status" value="1"/>
</dbReference>
<accession>I6XPK8</accession>
<feature type="transmembrane region" description="Helical" evidence="19">
    <location>
        <begin position="63"/>
        <end position="86"/>
    </location>
</feature>
<evidence type="ECO:0000313" key="22">
    <source>
        <dbReference type="EMBL" id="AFN54199.1"/>
    </source>
</evidence>
<evidence type="ECO:0000256" key="17">
    <source>
        <dbReference type="ARBA" id="ARBA00049512"/>
    </source>
</evidence>
<dbReference type="Pfam" id="PF00116">
    <property type="entry name" value="COX2"/>
    <property type="match status" value="1"/>
</dbReference>
<dbReference type="InterPro" id="IPR036257">
    <property type="entry name" value="Cyt_c_oxidase_su2_TM_sf"/>
</dbReference>
<dbReference type="PROSITE" id="PS00078">
    <property type="entry name" value="COX2"/>
    <property type="match status" value="1"/>
</dbReference>
<proteinExistence type="inferred from homology"/>
<dbReference type="InterPro" id="IPR008972">
    <property type="entry name" value="Cupredoxin"/>
</dbReference>
<dbReference type="PANTHER" id="PTHR22888">
    <property type="entry name" value="CYTOCHROME C OXIDASE, SUBUNIT II"/>
    <property type="match status" value="1"/>
</dbReference>
<keyword evidence="8 18" id="KW-0479">Metal-binding</keyword>
<keyword evidence="10" id="KW-0460">Magnesium</keyword>
<evidence type="ECO:0000256" key="3">
    <source>
        <dbReference type="ARBA" id="ARBA00011164"/>
    </source>
</evidence>
<feature type="domain" description="Cytochrome oxidase subunit II transmembrane region profile" evidence="21">
    <location>
        <begin position="1"/>
        <end position="91"/>
    </location>
</feature>
<evidence type="ECO:0000256" key="7">
    <source>
        <dbReference type="ARBA" id="ARBA00022692"/>
    </source>
</evidence>
<sequence length="227" mass="25972">MMSWCQLGFQDAGSYFMEEFIYFHDFTMMIILGVLSYVVVFLILGLVSGWVDSGFVEGQLIEFMWTIFPALILIQIAFPSLLLLYLIEDFSKSFLVCKVVGHQWYWSYEIKTESSEILASVDCYMLPREGSFGMRLLLTDEFLMLPINVPVRILVTSDDVIHSWTLPSLGIKGDAVPGRLNQLNVTLSRKAMFYGQCSEICGANHSFMPIMLMGVTSPQFFMWLDRL</sequence>
<evidence type="ECO:0000256" key="8">
    <source>
        <dbReference type="ARBA" id="ARBA00022723"/>
    </source>
</evidence>
<evidence type="ECO:0000256" key="11">
    <source>
        <dbReference type="ARBA" id="ARBA00022967"/>
    </source>
</evidence>
<dbReference type="SUPFAM" id="SSF81464">
    <property type="entry name" value="Cytochrome c oxidase subunit II-like, transmembrane region"/>
    <property type="match status" value="1"/>
</dbReference>
<dbReference type="SUPFAM" id="SSF49503">
    <property type="entry name" value="Cupredoxins"/>
    <property type="match status" value="1"/>
</dbReference>
<evidence type="ECO:0000256" key="5">
    <source>
        <dbReference type="ARBA" id="ARBA00022448"/>
    </source>
</evidence>
<dbReference type="PROSITE" id="PS50999">
    <property type="entry name" value="COX2_TM"/>
    <property type="match status" value="1"/>
</dbReference>
<feature type="domain" description="Cytochrome oxidase subunit II copper A binding" evidence="20">
    <location>
        <begin position="92"/>
        <end position="226"/>
    </location>
</feature>
<dbReference type="Gene3D" id="1.10.287.90">
    <property type="match status" value="1"/>
</dbReference>
<dbReference type="GO" id="GO:0005743">
    <property type="term" value="C:mitochondrial inner membrane"/>
    <property type="evidence" value="ECO:0007669"/>
    <property type="project" value="UniProtKB-SubCell"/>
</dbReference>
<keyword evidence="14 18" id="KW-0186">Copper</keyword>
<evidence type="ECO:0000256" key="12">
    <source>
        <dbReference type="ARBA" id="ARBA00022982"/>
    </source>
</evidence>
<keyword evidence="9 18" id="KW-0999">Mitochondrion inner membrane</keyword>
<keyword evidence="13 19" id="KW-1133">Transmembrane helix</keyword>
<evidence type="ECO:0000256" key="18">
    <source>
        <dbReference type="RuleBase" id="RU000457"/>
    </source>
</evidence>
<dbReference type="InterPro" id="IPR045187">
    <property type="entry name" value="CcO_II"/>
</dbReference>
<comment type="subunit">
    <text evidence="3">Component of the cytochrome c oxidase (complex IV, CIV), a multisubunit enzyme composed of a catalytic core of 3 subunits and several supernumerary subunits. The complex exists as a monomer or a dimer and forms supercomplexes (SCs) in the inner mitochondrial membrane with ubiquinol-cytochrome c oxidoreductase (cytochrome b-c1 complex, complex III, CIII).</text>
</comment>
<keyword evidence="6 18" id="KW-0679">Respiratory chain</keyword>
<dbReference type="PANTHER" id="PTHR22888:SF9">
    <property type="entry name" value="CYTOCHROME C OXIDASE SUBUNIT 2"/>
    <property type="match status" value="1"/>
</dbReference>
<comment type="catalytic activity">
    <reaction evidence="17">
        <text>4 Fe(II)-[cytochrome c] + O2 + 8 H(+)(in) = 4 Fe(III)-[cytochrome c] + 2 H2O + 4 H(+)(out)</text>
        <dbReference type="Rhea" id="RHEA:11436"/>
        <dbReference type="Rhea" id="RHEA-COMP:10350"/>
        <dbReference type="Rhea" id="RHEA-COMP:14399"/>
        <dbReference type="ChEBI" id="CHEBI:15377"/>
        <dbReference type="ChEBI" id="CHEBI:15378"/>
        <dbReference type="ChEBI" id="CHEBI:15379"/>
        <dbReference type="ChEBI" id="CHEBI:29033"/>
        <dbReference type="ChEBI" id="CHEBI:29034"/>
        <dbReference type="EC" id="7.1.1.9"/>
    </reaction>
    <physiologicalReaction direction="left-to-right" evidence="17">
        <dbReference type="Rhea" id="RHEA:11437"/>
    </physiologicalReaction>
</comment>
<evidence type="ECO:0000259" key="20">
    <source>
        <dbReference type="PROSITE" id="PS50857"/>
    </source>
</evidence>
<evidence type="ECO:0000256" key="14">
    <source>
        <dbReference type="ARBA" id="ARBA00023008"/>
    </source>
</evidence>
<dbReference type="InterPro" id="IPR011759">
    <property type="entry name" value="Cyt_c_oxidase_su2_TM_dom"/>
</dbReference>
<feature type="transmembrane region" description="Helical" evidence="19">
    <location>
        <begin position="26"/>
        <end position="51"/>
    </location>
</feature>
<comment type="cofactor">
    <cofactor evidence="18">
        <name>Cu cation</name>
        <dbReference type="ChEBI" id="CHEBI:23378"/>
    </cofactor>
    <text evidence="18">Binds a copper A center.</text>
</comment>
<keyword evidence="7 18" id="KW-0812">Transmembrane</keyword>
<keyword evidence="11" id="KW-1278">Translocase</keyword>
<evidence type="ECO:0000256" key="1">
    <source>
        <dbReference type="ARBA" id="ARBA00004448"/>
    </source>
</evidence>
<evidence type="ECO:0000256" key="4">
    <source>
        <dbReference type="ARBA" id="ARBA00015946"/>
    </source>
</evidence>
<keyword evidence="15 18" id="KW-0496">Mitochondrion</keyword>
<evidence type="ECO:0000256" key="6">
    <source>
        <dbReference type="ARBA" id="ARBA00022660"/>
    </source>
</evidence>
<dbReference type="GO" id="GO:0042773">
    <property type="term" value="P:ATP synthesis coupled electron transport"/>
    <property type="evidence" value="ECO:0007669"/>
    <property type="project" value="TreeGrafter"/>
</dbReference>
<evidence type="ECO:0000256" key="2">
    <source>
        <dbReference type="ARBA" id="ARBA00007866"/>
    </source>
</evidence>
<comment type="similarity">
    <text evidence="2 18">Belongs to the cytochrome c oxidase subunit 2 family.</text>
</comment>